<accession>A0A345P5A8</accession>
<evidence type="ECO:0000313" key="7">
    <source>
        <dbReference type="Proteomes" id="UP000253940"/>
    </source>
</evidence>
<proteinExistence type="predicted"/>
<evidence type="ECO:0000256" key="3">
    <source>
        <dbReference type="ARBA" id="ARBA00022989"/>
    </source>
</evidence>
<dbReference type="OrthoDB" id="7021192at2"/>
<evidence type="ECO:0000256" key="4">
    <source>
        <dbReference type="ARBA" id="ARBA00023136"/>
    </source>
</evidence>
<dbReference type="EMBL" id="CP031222">
    <property type="protein sequence ID" value="AXI02467.1"/>
    <property type="molecule type" value="Genomic_DNA"/>
</dbReference>
<dbReference type="AlphaFoldDB" id="A0A345P5A8"/>
<protein>
    <submittedName>
        <fullName evidence="6">DUF1656 domain-containing protein</fullName>
    </submittedName>
</protein>
<evidence type="ECO:0000256" key="5">
    <source>
        <dbReference type="SAM" id="Phobius"/>
    </source>
</evidence>
<evidence type="ECO:0000313" key="6">
    <source>
        <dbReference type="EMBL" id="AXI02467.1"/>
    </source>
</evidence>
<evidence type="ECO:0000256" key="2">
    <source>
        <dbReference type="ARBA" id="ARBA00022692"/>
    </source>
</evidence>
<dbReference type="RefSeq" id="WP_114898577.1">
    <property type="nucleotide sequence ID" value="NZ_CP031222.1"/>
</dbReference>
<keyword evidence="7" id="KW-1185">Reference proteome</keyword>
<dbReference type="Pfam" id="PF07869">
    <property type="entry name" value="DUF1656"/>
    <property type="match status" value="1"/>
</dbReference>
<evidence type="ECO:0000256" key="1">
    <source>
        <dbReference type="ARBA" id="ARBA00022475"/>
    </source>
</evidence>
<keyword evidence="2 5" id="KW-0812">Transmembrane</keyword>
<name>A0A345P5A8_9GAMM</name>
<organism evidence="6 7">
    <name type="scientific">Aquirhabdus parva</name>
    <dbReference type="NCBI Taxonomy" id="2283318"/>
    <lineage>
        <taxon>Bacteria</taxon>
        <taxon>Pseudomonadati</taxon>
        <taxon>Pseudomonadota</taxon>
        <taxon>Gammaproteobacteria</taxon>
        <taxon>Moraxellales</taxon>
        <taxon>Moraxellaceae</taxon>
        <taxon>Aquirhabdus</taxon>
    </lineage>
</organism>
<dbReference type="KEGG" id="mbah:HYN46_06280"/>
<keyword evidence="1" id="KW-1003">Cell membrane</keyword>
<keyword evidence="3 5" id="KW-1133">Transmembrane helix</keyword>
<feature type="transmembrane region" description="Helical" evidence="5">
    <location>
        <begin position="50"/>
        <end position="75"/>
    </location>
</feature>
<keyword evidence="4 5" id="KW-0472">Membrane</keyword>
<sequence>MIAEVNIFGVFISTALFTAGIAGLLHVLFRRLLQRVGFYRFVAHQNLLDISLFVILWGVIALTMSTFADFFHSILG</sequence>
<gene>
    <name evidence="6" type="ORF">HYN46_06280</name>
</gene>
<dbReference type="Proteomes" id="UP000253940">
    <property type="component" value="Chromosome"/>
</dbReference>
<dbReference type="InterPro" id="IPR012451">
    <property type="entry name" value="DUF1656"/>
</dbReference>
<feature type="transmembrane region" description="Helical" evidence="5">
    <location>
        <begin position="6"/>
        <end position="29"/>
    </location>
</feature>
<reference evidence="6 7" key="1">
    <citation type="submission" date="2018-07" db="EMBL/GenBank/DDBJ databases">
        <title>Genome sequencing of Moraxellaceae gen. HYN0046.</title>
        <authorList>
            <person name="Kim M."/>
            <person name="Yi H."/>
        </authorList>
    </citation>
    <scope>NUCLEOTIDE SEQUENCE [LARGE SCALE GENOMIC DNA]</scope>
    <source>
        <strain evidence="6 7">HYN0046</strain>
    </source>
</reference>